<dbReference type="PROSITE" id="PS50106">
    <property type="entry name" value="PDZ"/>
    <property type="match status" value="1"/>
</dbReference>
<dbReference type="InterPro" id="IPR001478">
    <property type="entry name" value="PDZ"/>
</dbReference>
<dbReference type="InterPro" id="IPR001940">
    <property type="entry name" value="Peptidase_S1C"/>
</dbReference>
<dbReference type="SUPFAM" id="SSF50156">
    <property type="entry name" value="PDZ domain-like"/>
    <property type="match status" value="1"/>
</dbReference>
<sequence>MTLAPLSPLARRAGLLFTAVASLVAASGLLLSGISTAREPRDAAPRSVSPRGALLGDEQAVINLFEQAAPSVAYITTESEQRNLFGGAEVSQGAGSGFVWDTQGHIVTNFHVVQGARRVFVQLDAGKPIAAEPVGVAPEYDLAVIRLVKPPRELRPIPLGSSRDLKIGQSVYAIGNPFGLQRTLTKGLVSALDRELPTANFREVVGVIQTDAAINPGNSGGPLMDSAGRLIGVNSAIRSASGSSSGIGFAIPADLVNRVVPALISKGRAPLPGIGVTPVRPDLVARAGVSGVVLAEVGRGTPAAAAGLQPYNRRTGELGDVIVGVNGRPVETLSTFVSELEKAGVNNSVELTVLRNERERKVKVKVIDLRD</sequence>
<keyword evidence="1" id="KW-0645">Protease</keyword>
<name>A0ABM7YR74_9BURK</name>
<protein>
    <submittedName>
        <fullName evidence="4">2-alkenal reductase</fullName>
    </submittedName>
</protein>
<proteinExistence type="predicted"/>
<dbReference type="PANTHER" id="PTHR43343">
    <property type="entry name" value="PEPTIDASE S12"/>
    <property type="match status" value="1"/>
</dbReference>
<dbReference type="InterPro" id="IPR051201">
    <property type="entry name" value="Chloro_Bact_Ser_Proteases"/>
</dbReference>
<dbReference type="SMART" id="SM00228">
    <property type="entry name" value="PDZ"/>
    <property type="match status" value="1"/>
</dbReference>
<dbReference type="InterPro" id="IPR009003">
    <property type="entry name" value="Peptidase_S1_PA"/>
</dbReference>
<keyword evidence="2" id="KW-0378">Hydrolase</keyword>
<dbReference type="SUPFAM" id="SSF50494">
    <property type="entry name" value="Trypsin-like serine proteases"/>
    <property type="match status" value="1"/>
</dbReference>
<keyword evidence="5" id="KW-1185">Reference proteome</keyword>
<dbReference type="Pfam" id="PF13365">
    <property type="entry name" value="Trypsin_2"/>
    <property type="match status" value="1"/>
</dbReference>
<dbReference type="Pfam" id="PF13180">
    <property type="entry name" value="PDZ_2"/>
    <property type="match status" value="1"/>
</dbReference>
<dbReference type="EMBL" id="AP025730">
    <property type="protein sequence ID" value="BDI07072.1"/>
    <property type="molecule type" value="Genomic_DNA"/>
</dbReference>
<gene>
    <name evidence="4" type="primary">degP</name>
    <name evidence="4" type="ORF">CATMQ487_40420</name>
</gene>
<dbReference type="InterPro" id="IPR036034">
    <property type="entry name" value="PDZ_sf"/>
</dbReference>
<reference evidence="4" key="1">
    <citation type="submission" date="2022-04" db="EMBL/GenBank/DDBJ databases">
        <title>Whole genome sequence of Sphaerotilus sp. FB-5.</title>
        <authorList>
            <person name="Takeda M."/>
            <person name="Narihara S."/>
            <person name="Akimoto M."/>
            <person name="Akimoto R."/>
            <person name="Nishiyashiki S."/>
            <person name="Murakami T."/>
        </authorList>
    </citation>
    <scope>NUCLEOTIDE SEQUENCE</scope>
    <source>
        <strain evidence="4">FB-5</strain>
    </source>
</reference>
<evidence type="ECO:0000313" key="4">
    <source>
        <dbReference type="EMBL" id="BDI07072.1"/>
    </source>
</evidence>
<dbReference type="Gene3D" id="2.30.42.10">
    <property type="match status" value="1"/>
</dbReference>
<dbReference type="RefSeq" id="WP_251970296.1">
    <property type="nucleotide sequence ID" value="NZ_AP025730.1"/>
</dbReference>
<organism evidence="4 5">
    <name type="scientific">Sphaerotilus microaerophilus</name>
    <dbReference type="NCBI Taxonomy" id="2914710"/>
    <lineage>
        <taxon>Bacteria</taxon>
        <taxon>Pseudomonadati</taxon>
        <taxon>Pseudomonadota</taxon>
        <taxon>Betaproteobacteria</taxon>
        <taxon>Burkholderiales</taxon>
        <taxon>Sphaerotilaceae</taxon>
        <taxon>Sphaerotilus</taxon>
    </lineage>
</organism>
<evidence type="ECO:0000256" key="2">
    <source>
        <dbReference type="ARBA" id="ARBA00022801"/>
    </source>
</evidence>
<dbReference type="Proteomes" id="UP001057498">
    <property type="component" value="Chromosome"/>
</dbReference>
<dbReference type="PANTHER" id="PTHR43343:SF3">
    <property type="entry name" value="PROTEASE DO-LIKE 8, CHLOROPLASTIC"/>
    <property type="match status" value="1"/>
</dbReference>
<dbReference type="PRINTS" id="PR00834">
    <property type="entry name" value="PROTEASES2C"/>
</dbReference>
<accession>A0ABM7YR74</accession>
<evidence type="ECO:0000259" key="3">
    <source>
        <dbReference type="PROSITE" id="PS50106"/>
    </source>
</evidence>
<evidence type="ECO:0000256" key="1">
    <source>
        <dbReference type="ARBA" id="ARBA00022670"/>
    </source>
</evidence>
<dbReference type="Gene3D" id="2.40.10.120">
    <property type="match status" value="1"/>
</dbReference>
<evidence type="ECO:0000313" key="5">
    <source>
        <dbReference type="Proteomes" id="UP001057498"/>
    </source>
</evidence>
<feature type="domain" description="PDZ" evidence="3">
    <location>
        <begin position="261"/>
        <end position="357"/>
    </location>
</feature>